<name>T2ILC3_CROWT</name>
<accession>T2ILC3</accession>
<comment type="caution">
    <text evidence="1">The sequence shown here is derived from an EMBL/GenBank/DDBJ whole genome shotgun (WGS) entry which is preliminary data.</text>
</comment>
<evidence type="ECO:0000313" key="2">
    <source>
        <dbReference type="Proteomes" id="UP000018348"/>
    </source>
</evidence>
<gene>
    <name evidence="1" type="ORF">CWATWH8502_3660</name>
</gene>
<proteinExistence type="predicted"/>
<evidence type="ECO:0000313" key="1">
    <source>
        <dbReference type="EMBL" id="CCQ53592.1"/>
    </source>
</evidence>
<protein>
    <submittedName>
        <fullName evidence="1">Uncharacterized protein</fullName>
    </submittedName>
</protein>
<sequence length="86" mass="10255">MLLSSVPSLFLFVPNACQQWQPGITEENELEKRSKLPQKPVIVLKFTIWSQYNRDYSLLGDNTLPERRKPLNLTSWWRRQIFPIPR</sequence>
<dbReference type="AlphaFoldDB" id="T2ILC3"/>
<reference evidence="1 2" key="2">
    <citation type="submission" date="2013-09" db="EMBL/GenBank/DDBJ databases">
        <title>Whole genome comparison of six Crocosphaera watsonii strains with differing phenotypes.</title>
        <authorList>
            <person name="Bench S.R."/>
            <person name="Heller P."/>
            <person name="Frank I."/>
            <person name="Arciniega M."/>
            <person name="Shilova I.N."/>
            <person name="Zehr J.P."/>
        </authorList>
    </citation>
    <scope>NUCLEOTIDE SEQUENCE [LARGE SCALE GENOMIC DNA]</scope>
    <source>
        <strain evidence="1 2">WH 8502</strain>
    </source>
</reference>
<dbReference type="EMBL" id="CAQK01000858">
    <property type="protein sequence ID" value="CCQ53592.1"/>
    <property type="molecule type" value="Genomic_DNA"/>
</dbReference>
<reference evidence="1 2" key="1">
    <citation type="submission" date="2013-01" db="EMBL/GenBank/DDBJ databases">
        <authorList>
            <person name="Bench S."/>
        </authorList>
    </citation>
    <scope>NUCLEOTIDE SEQUENCE [LARGE SCALE GENOMIC DNA]</scope>
    <source>
        <strain evidence="1 2">WH 8502</strain>
    </source>
</reference>
<dbReference type="RefSeq" id="WP_021832092.1">
    <property type="nucleotide sequence ID" value="NZ_CAQK01000858.1"/>
</dbReference>
<organism evidence="1 2">
    <name type="scientific">Crocosphaera watsonii WH 8502</name>
    <dbReference type="NCBI Taxonomy" id="423474"/>
    <lineage>
        <taxon>Bacteria</taxon>
        <taxon>Bacillati</taxon>
        <taxon>Cyanobacteriota</taxon>
        <taxon>Cyanophyceae</taxon>
        <taxon>Oscillatoriophycideae</taxon>
        <taxon>Chroococcales</taxon>
        <taxon>Aphanothecaceae</taxon>
        <taxon>Crocosphaera</taxon>
    </lineage>
</organism>
<dbReference type="Proteomes" id="UP000018348">
    <property type="component" value="Unassembled WGS sequence"/>
</dbReference>